<evidence type="ECO:0000256" key="4">
    <source>
        <dbReference type="ARBA" id="ARBA00010284"/>
    </source>
</evidence>
<dbReference type="GO" id="GO:0003989">
    <property type="term" value="F:acetyl-CoA carboxylase activity"/>
    <property type="evidence" value="ECO:0007669"/>
    <property type="project" value="InterPro"/>
</dbReference>
<gene>
    <name evidence="20" type="ORF">FAK_15560</name>
</gene>
<dbReference type="Pfam" id="PF01039">
    <property type="entry name" value="Carboxyl_trans"/>
    <property type="match status" value="1"/>
</dbReference>
<dbReference type="GO" id="GO:0009317">
    <property type="term" value="C:acetyl-CoA carboxylase complex"/>
    <property type="evidence" value="ECO:0007669"/>
    <property type="project" value="InterPro"/>
</dbReference>
<comment type="subunit">
    <text evidence="5">Acetyl-CoA carboxylase is a heterotetramer composed of biotin carboxyl carrier protein (AccB), biotin carboxylase (AccC) and two subunits of ACCase subunit beta/alpha.</text>
</comment>
<evidence type="ECO:0000256" key="17">
    <source>
        <dbReference type="SAM" id="MobiDB-lite"/>
    </source>
</evidence>
<evidence type="ECO:0000259" key="19">
    <source>
        <dbReference type="PROSITE" id="PS50989"/>
    </source>
</evidence>
<dbReference type="EMBL" id="AP028679">
    <property type="protein sequence ID" value="BEQ14490.1"/>
    <property type="molecule type" value="Genomic_DNA"/>
</dbReference>
<evidence type="ECO:0000256" key="1">
    <source>
        <dbReference type="ARBA" id="ARBA00001947"/>
    </source>
</evidence>
<evidence type="ECO:0000256" key="2">
    <source>
        <dbReference type="ARBA" id="ARBA00004496"/>
    </source>
</evidence>
<evidence type="ECO:0000256" key="14">
    <source>
        <dbReference type="ARBA" id="ARBA00023160"/>
    </source>
</evidence>
<evidence type="ECO:0000256" key="10">
    <source>
        <dbReference type="ARBA" id="ARBA00022741"/>
    </source>
</evidence>
<dbReference type="InterPro" id="IPR029045">
    <property type="entry name" value="ClpP/crotonase-like_dom_sf"/>
</dbReference>
<evidence type="ECO:0000256" key="13">
    <source>
        <dbReference type="ARBA" id="ARBA00023098"/>
    </source>
</evidence>
<dbReference type="PROSITE" id="PS50980">
    <property type="entry name" value="COA_CT_NTER"/>
    <property type="match status" value="1"/>
</dbReference>
<feature type="compositionally biased region" description="Basic residues" evidence="17">
    <location>
        <begin position="607"/>
        <end position="616"/>
    </location>
</feature>
<dbReference type="PRINTS" id="PR01070">
    <property type="entry name" value="ACCCTRFRASEB"/>
</dbReference>
<dbReference type="PANTHER" id="PTHR42995">
    <property type="entry name" value="ACETYL-COENZYME A CARBOXYLASE CARBOXYL TRANSFERASE SUBUNIT BETA, CHLOROPLASTIC"/>
    <property type="match status" value="1"/>
</dbReference>
<sequence>MALIDIFKNRTRHPFRPRASDIVQRVFADFRDYQAEGENLILGEGHLAERRVYVVGQQKPKPEKFRSAEDVSKLNWGMLTADEHSQVLAFLRRLSDTGPHEDAVLLSIVDTYGADISMESASHLQAFFIAHLLRAYINVPIRTVSIVLGEGGSGGAIALQVADRRAAVEDAMYATAPPESVAAIIFRDPARIDDALAVSKSTAKHLKHFKVVDTLIPQTKSVMDTDGLAENIGVYLEKTIKDLMRRRLDKLMEKRLETADELGVLDRGKFFEIKRFIERPLKHLYKPPAQLKIISDPSGATIHLDDTYGDGTVFEPGQPLVRCGHEEEHAKGDGCGALIPLEDYLKNFQICPNCGKRHVLDAAGWISALADPSSFHELFRNMTVFDLLPEEDLHDYYRDFLEKQKKRSSFNESLVTAHATVHGYPAVLALSDFAFAGGSMGVVFGEKFRLAVEYSLRKKWPLISVCCSGGARLYEGIVALMQMYKTVASLERLKRAGVPYISILADPATGGAIASYAALGDICLAEPGALVIFTGPRVMKARGFAVEEDKVRSDSLVISSADTYRQEDYYGDIRGIQEVVPRHEMKRAVARYLELYARVRAGEPKKKGVRPYKRRTQNSLENSD</sequence>
<keyword evidence="8" id="KW-0444">Lipid biosynthesis</keyword>
<dbReference type="KEGG" id="dmp:FAK_15560"/>
<dbReference type="Proteomes" id="UP001366166">
    <property type="component" value="Chromosome"/>
</dbReference>
<dbReference type="GO" id="GO:0005524">
    <property type="term" value="F:ATP binding"/>
    <property type="evidence" value="ECO:0007669"/>
    <property type="project" value="UniProtKB-KW"/>
</dbReference>
<comment type="similarity">
    <text evidence="4">In the N-terminal section; belongs to the AccD/PCCB family.</text>
</comment>
<evidence type="ECO:0000256" key="3">
    <source>
        <dbReference type="ARBA" id="ARBA00006276"/>
    </source>
</evidence>
<dbReference type="GO" id="GO:0006633">
    <property type="term" value="P:fatty acid biosynthetic process"/>
    <property type="evidence" value="ECO:0007669"/>
    <property type="project" value="UniProtKB-KW"/>
</dbReference>
<dbReference type="PANTHER" id="PTHR42995:SF5">
    <property type="entry name" value="ACETYL-COENZYME A CARBOXYLASE CARBOXYL TRANSFERASE SUBUNIT BETA, CHLOROPLASTIC"/>
    <property type="match status" value="1"/>
</dbReference>
<dbReference type="EC" id="2.1.3.15" evidence="6"/>
<dbReference type="PROSITE" id="PS50989">
    <property type="entry name" value="COA_CT_CTER"/>
    <property type="match status" value="1"/>
</dbReference>
<keyword evidence="14" id="KW-0275">Fatty acid biosynthesis</keyword>
<dbReference type="InterPro" id="IPR000438">
    <property type="entry name" value="Acetyl_CoA_COase_Trfase_b_su"/>
</dbReference>
<reference evidence="21" key="1">
    <citation type="journal article" date="2023" name="Arch. Microbiol.">
        <title>Desulfoferula mesophilus gen. nov. sp. nov., a mesophilic sulfate-reducing bacterium isolated from a brackish lake sediment.</title>
        <authorList>
            <person name="Watanabe T."/>
            <person name="Yabe T."/>
            <person name="Tsuji J.M."/>
            <person name="Fukui M."/>
        </authorList>
    </citation>
    <scope>NUCLEOTIDE SEQUENCE [LARGE SCALE GENOMIC DNA]</scope>
    <source>
        <strain evidence="21">12FAK</strain>
    </source>
</reference>
<dbReference type="GO" id="GO:0016743">
    <property type="term" value="F:carboxyl- or carbamoyltransferase activity"/>
    <property type="evidence" value="ECO:0007669"/>
    <property type="project" value="InterPro"/>
</dbReference>
<accession>A0AAU9EC92</accession>
<evidence type="ECO:0000256" key="15">
    <source>
        <dbReference type="ARBA" id="ARBA00025280"/>
    </source>
</evidence>
<proteinExistence type="inferred from homology"/>
<comment type="cofactor">
    <cofactor evidence="1">
        <name>Zn(2+)</name>
        <dbReference type="ChEBI" id="CHEBI:29105"/>
    </cofactor>
</comment>
<evidence type="ECO:0000256" key="7">
    <source>
        <dbReference type="ARBA" id="ARBA00018312"/>
    </source>
</evidence>
<dbReference type="InterPro" id="IPR001095">
    <property type="entry name" value="Acetyl_CoA_COase_a_su"/>
</dbReference>
<dbReference type="InterPro" id="IPR011763">
    <property type="entry name" value="COA_CT_C"/>
</dbReference>
<feature type="region of interest" description="Disordered" evidence="17">
    <location>
        <begin position="605"/>
        <end position="624"/>
    </location>
</feature>
<evidence type="ECO:0000313" key="21">
    <source>
        <dbReference type="Proteomes" id="UP001366166"/>
    </source>
</evidence>
<feature type="domain" description="CoA carboxyltransferase C-terminal" evidence="19">
    <location>
        <begin position="1"/>
        <end position="242"/>
    </location>
</feature>
<evidence type="ECO:0000256" key="8">
    <source>
        <dbReference type="ARBA" id="ARBA00022516"/>
    </source>
</evidence>
<organism evidence="20 21">
    <name type="scientific">Desulfoferula mesophila</name>
    <dbReference type="NCBI Taxonomy" id="3058419"/>
    <lineage>
        <taxon>Bacteria</taxon>
        <taxon>Pseudomonadati</taxon>
        <taxon>Thermodesulfobacteriota</taxon>
        <taxon>Desulfarculia</taxon>
        <taxon>Desulfarculales</taxon>
        <taxon>Desulfarculaceae</taxon>
        <taxon>Desulfoferula</taxon>
    </lineage>
</organism>
<comment type="function">
    <text evidence="15">Component of the acetyl coenzyme A carboxylase (ACC) complex. Biotin carboxylase (BC) catalyzes the carboxylation of biotin on its carrier protein (BCCP) and then the CO(2) group is transferred by the transcarboxylase to acetyl-CoA to form malonyl-CoA.</text>
</comment>
<comment type="similarity">
    <text evidence="3">In the C-terminal section; belongs to the AccA family.</text>
</comment>
<evidence type="ECO:0000256" key="11">
    <source>
        <dbReference type="ARBA" id="ARBA00022832"/>
    </source>
</evidence>
<dbReference type="Pfam" id="PF03255">
    <property type="entry name" value="ACCA"/>
    <property type="match status" value="1"/>
</dbReference>
<evidence type="ECO:0000256" key="16">
    <source>
        <dbReference type="ARBA" id="ARBA00049152"/>
    </source>
</evidence>
<dbReference type="Gene3D" id="3.90.226.10">
    <property type="entry name" value="2-enoyl-CoA Hydratase, Chain A, domain 1"/>
    <property type="match status" value="2"/>
</dbReference>
<evidence type="ECO:0000256" key="6">
    <source>
        <dbReference type="ARBA" id="ARBA00011883"/>
    </source>
</evidence>
<dbReference type="AlphaFoldDB" id="A0AAU9EC92"/>
<dbReference type="GO" id="GO:2001295">
    <property type="term" value="P:malonyl-CoA biosynthetic process"/>
    <property type="evidence" value="ECO:0007669"/>
    <property type="project" value="TreeGrafter"/>
</dbReference>
<protein>
    <recommendedName>
        <fullName evidence="7">Acetyl-coenzyme A carboxylase carboxyl transferase subunits beta/alpha</fullName>
        <ecNumber evidence="6">2.1.3.15</ecNumber>
    </recommendedName>
</protein>
<evidence type="ECO:0000256" key="5">
    <source>
        <dbReference type="ARBA" id="ARBA00011664"/>
    </source>
</evidence>
<comment type="subcellular location">
    <subcellularLocation>
        <location evidence="2">Cytoplasm</location>
    </subcellularLocation>
</comment>
<keyword evidence="10" id="KW-0547">Nucleotide-binding</keyword>
<keyword evidence="11" id="KW-0276">Fatty acid metabolism</keyword>
<name>A0AAU9EC92_9BACT</name>
<evidence type="ECO:0000259" key="18">
    <source>
        <dbReference type="PROSITE" id="PS50980"/>
    </source>
</evidence>
<dbReference type="RefSeq" id="WP_338606195.1">
    <property type="nucleotide sequence ID" value="NZ_AP028679.1"/>
</dbReference>
<keyword evidence="13" id="KW-0443">Lipid metabolism</keyword>
<keyword evidence="12" id="KW-0067">ATP-binding</keyword>
<keyword evidence="9" id="KW-0808">Transferase</keyword>
<comment type="catalytic activity">
    <reaction evidence="16">
        <text>N(6)-carboxybiotinyl-L-lysyl-[protein] + acetyl-CoA = N(6)-biotinyl-L-lysyl-[protein] + malonyl-CoA</text>
        <dbReference type="Rhea" id="RHEA:54728"/>
        <dbReference type="Rhea" id="RHEA-COMP:10505"/>
        <dbReference type="Rhea" id="RHEA-COMP:10506"/>
        <dbReference type="ChEBI" id="CHEBI:57288"/>
        <dbReference type="ChEBI" id="CHEBI:57384"/>
        <dbReference type="ChEBI" id="CHEBI:83144"/>
        <dbReference type="ChEBI" id="CHEBI:83145"/>
        <dbReference type="EC" id="2.1.3.15"/>
    </reaction>
</comment>
<feature type="domain" description="CoA carboxyltransferase N-terminal" evidence="18">
    <location>
        <begin position="328"/>
        <end position="611"/>
    </location>
</feature>
<keyword evidence="21" id="KW-1185">Reference proteome</keyword>
<dbReference type="SUPFAM" id="SSF52096">
    <property type="entry name" value="ClpP/crotonase"/>
    <property type="match status" value="2"/>
</dbReference>
<evidence type="ECO:0000256" key="9">
    <source>
        <dbReference type="ARBA" id="ARBA00022679"/>
    </source>
</evidence>
<evidence type="ECO:0000313" key="20">
    <source>
        <dbReference type="EMBL" id="BEQ14490.1"/>
    </source>
</evidence>
<dbReference type="InterPro" id="IPR011762">
    <property type="entry name" value="COA_CT_N"/>
</dbReference>
<evidence type="ECO:0000256" key="12">
    <source>
        <dbReference type="ARBA" id="ARBA00022840"/>
    </source>
</evidence>
<dbReference type="InterPro" id="IPR034733">
    <property type="entry name" value="AcCoA_carboxyl_beta"/>
</dbReference>